<evidence type="ECO:0000313" key="2">
    <source>
        <dbReference type="EMBL" id="ORD99362.1"/>
    </source>
</evidence>
<evidence type="ECO:0000313" key="3">
    <source>
        <dbReference type="Proteomes" id="UP000192501"/>
    </source>
</evidence>
<organism evidence="2 3">
    <name type="scientific">Hepatospora eriocheir</name>
    <dbReference type="NCBI Taxonomy" id="1081669"/>
    <lineage>
        <taxon>Eukaryota</taxon>
        <taxon>Fungi</taxon>
        <taxon>Fungi incertae sedis</taxon>
        <taxon>Microsporidia</taxon>
        <taxon>Hepatosporidae</taxon>
        <taxon>Hepatospora</taxon>
    </lineage>
</organism>
<dbReference type="EMBL" id="LTAI01000217">
    <property type="protein sequence ID" value="ORD99362.1"/>
    <property type="molecule type" value="Genomic_DNA"/>
</dbReference>
<evidence type="ECO:0000256" key="1">
    <source>
        <dbReference type="SAM" id="Phobius"/>
    </source>
</evidence>
<sequence length="173" mass="21144">MFLLNLYLIISILISIGFKWLFPEFLIHNRRKKTKILFPISKKYFILFYLIGSIVSFKSFFCLYTLRRLFETLLYFDKIRSSCNIFHLIHGIIYYFLLGIYFFYNTNYNNQLFIYLNILQSISHFLIYYKQCYNYSHYLIELLIYINFFILNQTITTFLLLINVICFICLSIN</sequence>
<feature type="transmembrane region" description="Helical" evidence="1">
    <location>
        <begin position="142"/>
        <end position="170"/>
    </location>
</feature>
<keyword evidence="1" id="KW-0472">Membrane</keyword>
<gene>
    <name evidence="2" type="ORF">A0H76_981</name>
</gene>
<comment type="caution">
    <text evidence="2">The sequence shown here is derived from an EMBL/GenBank/DDBJ whole genome shotgun (WGS) entry which is preliminary data.</text>
</comment>
<keyword evidence="1" id="KW-0812">Transmembrane</keyword>
<dbReference type="Proteomes" id="UP000192501">
    <property type="component" value="Unassembled WGS sequence"/>
</dbReference>
<dbReference type="VEuPathDB" id="MicrosporidiaDB:HERIO_890"/>
<name>A0A1X0QHU6_9MICR</name>
<keyword evidence="1" id="KW-1133">Transmembrane helix</keyword>
<feature type="transmembrane region" description="Helical" evidence="1">
    <location>
        <begin position="6"/>
        <end position="23"/>
    </location>
</feature>
<proteinExistence type="predicted"/>
<protein>
    <submittedName>
        <fullName evidence="2">Uncharacterized protein</fullName>
    </submittedName>
</protein>
<dbReference type="VEuPathDB" id="MicrosporidiaDB:A0H76_981"/>
<dbReference type="AlphaFoldDB" id="A0A1X0QHU6"/>
<feature type="transmembrane region" description="Helical" evidence="1">
    <location>
        <begin position="112"/>
        <end position="130"/>
    </location>
</feature>
<reference evidence="2 3" key="1">
    <citation type="journal article" date="2017" name="Environ. Microbiol.">
        <title>Decay of the glycolytic pathway and adaptation to intranuclear parasitism within Enterocytozoonidae microsporidia.</title>
        <authorList>
            <person name="Wiredu Boakye D."/>
            <person name="Jaroenlak P."/>
            <person name="Prachumwat A."/>
            <person name="Williams T.A."/>
            <person name="Bateman K.S."/>
            <person name="Itsathitphaisarn O."/>
            <person name="Sritunyalucksana K."/>
            <person name="Paszkiewicz K.H."/>
            <person name="Moore K.A."/>
            <person name="Stentiford G.D."/>
            <person name="Williams B.A."/>
        </authorList>
    </citation>
    <scope>NUCLEOTIDE SEQUENCE [LARGE SCALE GENOMIC DNA]</scope>
    <source>
        <strain evidence="3">canceri</strain>
    </source>
</reference>
<accession>A0A1X0QHU6</accession>
<feature type="transmembrane region" description="Helical" evidence="1">
    <location>
        <begin position="86"/>
        <end position="105"/>
    </location>
</feature>
<feature type="transmembrane region" description="Helical" evidence="1">
    <location>
        <begin position="44"/>
        <end position="66"/>
    </location>
</feature>